<dbReference type="InterPro" id="IPR029063">
    <property type="entry name" value="SAM-dependent_MTases_sf"/>
</dbReference>
<evidence type="ECO:0000313" key="1">
    <source>
        <dbReference type="EMBL" id="MCK8780136.1"/>
    </source>
</evidence>
<dbReference type="Proteomes" id="UP001202827">
    <property type="component" value="Unassembled WGS sequence"/>
</dbReference>
<gene>
    <name evidence="1" type="ORF">M0654_09085</name>
</gene>
<protein>
    <submittedName>
        <fullName evidence="1">Class I SAM-dependent methyltransferase</fullName>
    </submittedName>
</protein>
<dbReference type="RefSeq" id="WP_150132677.1">
    <property type="nucleotide sequence ID" value="NZ_JALPRY010000010.1"/>
</dbReference>
<dbReference type="EMBL" id="JALPRY010000010">
    <property type="protein sequence ID" value="MCK8780136.1"/>
    <property type="molecule type" value="Genomic_DNA"/>
</dbReference>
<organism evidence="1 2">
    <name type="scientific">Neorhizobium turbinariae</name>
    <dbReference type="NCBI Taxonomy" id="2937795"/>
    <lineage>
        <taxon>Bacteria</taxon>
        <taxon>Pseudomonadati</taxon>
        <taxon>Pseudomonadota</taxon>
        <taxon>Alphaproteobacteria</taxon>
        <taxon>Hyphomicrobiales</taxon>
        <taxon>Rhizobiaceae</taxon>
        <taxon>Rhizobium/Agrobacterium group</taxon>
        <taxon>Neorhizobium</taxon>
    </lineage>
</organism>
<proteinExistence type="predicted"/>
<dbReference type="GO" id="GO:0008168">
    <property type="term" value="F:methyltransferase activity"/>
    <property type="evidence" value="ECO:0007669"/>
    <property type="project" value="UniProtKB-KW"/>
</dbReference>
<keyword evidence="2" id="KW-1185">Reference proteome</keyword>
<dbReference type="SUPFAM" id="SSF53335">
    <property type="entry name" value="S-adenosyl-L-methionine-dependent methyltransferases"/>
    <property type="match status" value="1"/>
</dbReference>
<dbReference type="GO" id="GO:0032259">
    <property type="term" value="P:methylation"/>
    <property type="evidence" value="ECO:0007669"/>
    <property type="project" value="UniProtKB-KW"/>
</dbReference>
<reference evidence="1 2" key="1">
    <citation type="submission" date="2022-04" db="EMBL/GenBank/DDBJ databases">
        <title>Rhizobium coralii sp. nov., isolated from coral Turbinaria peltata.</title>
        <authorList>
            <person name="Sun H."/>
        </authorList>
    </citation>
    <scope>NUCLEOTIDE SEQUENCE [LARGE SCALE GENOMIC DNA]</scope>
    <source>
        <strain evidence="1 2">NTR19</strain>
    </source>
</reference>
<sequence>MNAIVSLEAGALPQQHPGTHYNEVIARLSALRNVKRYLEVGVQRGITFSGVKAEIAFGVDPEFIVNANVAANKKQTRLFQMTSDEFFRDVDVVAEFGGHPDMCFLDGMHLFEYLLRDFYNTERISSRNTLICLHDCLPLNHIMAHRSMDFANQNSAHTAYPGWWTGDVWKIVPILQKYRPDLRVMLVDAPPTGLVFVTNLDPQNTVLRDNYLDIVRDYFTQPNDQEAIVSHYRSNNVFQTDAVLADMNHSLFFNT</sequence>
<evidence type="ECO:0000313" key="2">
    <source>
        <dbReference type="Proteomes" id="UP001202827"/>
    </source>
</evidence>
<keyword evidence="1" id="KW-0489">Methyltransferase</keyword>
<dbReference type="Gene3D" id="3.40.50.150">
    <property type="entry name" value="Vaccinia Virus protein VP39"/>
    <property type="match status" value="1"/>
</dbReference>
<accession>A0ABT0IQK3</accession>
<name>A0ABT0IQK3_9HYPH</name>
<comment type="caution">
    <text evidence="1">The sequence shown here is derived from an EMBL/GenBank/DDBJ whole genome shotgun (WGS) entry which is preliminary data.</text>
</comment>
<keyword evidence="1" id="KW-0808">Transferase</keyword>